<sequence length="195" mass="22678">MVAIVLIILTISQLICFYFIILLNTKVSKFKDLEKRQDQLIREMDDALTLYLVEIKEENDRFIKELTKVKQTELKNNEINESTLAKMEKVEEKEPSQKSSVDNANQQPAVETKTYIPKMKVENAYKKQKAMTVKQKDSQDFQKEVENQGENNKSSLPDFEQKVLNLHQEGKTIDEIAKITQKGKTEIELLIKFHA</sequence>
<evidence type="ECO:0000256" key="1">
    <source>
        <dbReference type="SAM" id="Coils"/>
    </source>
</evidence>
<evidence type="ECO:0000313" key="5">
    <source>
        <dbReference type="Proteomes" id="UP000279909"/>
    </source>
</evidence>
<proteinExistence type="predicted"/>
<comment type="caution">
    <text evidence="4">The sequence shown here is derived from an EMBL/GenBank/DDBJ whole genome shotgun (WGS) entry which is preliminary data.</text>
</comment>
<keyword evidence="5" id="KW-1185">Reference proteome</keyword>
<protein>
    <recommendedName>
        <fullName evidence="6">Swarming motility protein SwrB</fullName>
    </recommendedName>
</protein>
<dbReference type="EMBL" id="RHLQ01000001">
    <property type="protein sequence ID" value="RND01737.1"/>
    <property type="molecule type" value="Genomic_DNA"/>
</dbReference>
<organism evidence="4 5">
    <name type="scientific">Lysinibacillus halotolerans</name>
    <dbReference type="NCBI Taxonomy" id="1368476"/>
    <lineage>
        <taxon>Bacteria</taxon>
        <taxon>Bacillati</taxon>
        <taxon>Bacillota</taxon>
        <taxon>Bacilli</taxon>
        <taxon>Bacillales</taxon>
        <taxon>Bacillaceae</taxon>
        <taxon>Lysinibacillus</taxon>
    </lineage>
</organism>
<keyword evidence="1" id="KW-0175">Coiled coil</keyword>
<keyword evidence="3" id="KW-1133">Transmembrane helix</keyword>
<feature type="compositionally biased region" description="Polar residues" evidence="2">
    <location>
        <begin position="97"/>
        <end position="109"/>
    </location>
</feature>
<gene>
    <name evidence="4" type="ORF">EC501_00775</name>
</gene>
<feature type="region of interest" description="Disordered" evidence="2">
    <location>
        <begin position="130"/>
        <end position="161"/>
    </location>
</feature>
<feature type="region of interest" description="Disordered" evidence="2">
    <location>
        <begin position="90"/>
        <end position="115"/>
    </location>
</feature>
<feature type="coiled-coil region" evidence="1">
    <location>
        <begin position="30"/>
        <end position="72"/>
    </location>
</feature>
<keyword evidence="3" id="KW-0812">Transmembrane</keyword>
<accession>A0A3M8HH67</accession>
<reference evidence="4 5" key="1">
    <citation type="journal article" date="2014" name="Int. J. Syst. Evol. Microbiol.">
        <title>Lysinibacillus halotolerans sp. nov., isolated from saline-alkaline soil.</title>
        <authorList>
            <person name="Kong D."/>
            <person name="Wang Y."/>
            <person name="Zhao B."/>
            <person name="Li Y."/>
            <person name="Song J."/>
            <person name="Zhai Y."/>
            <person name="Zhang C."/>
            <person name="Wang H."/>
            <person name="Chen X."/>
            <person name="Zhao B."/>
            <person name="Ruan Z."/>
        </authorList>
    </citation>
    <scope>NUCLEOTIDE SEQUENCE [LARGE SCALE GENOMIC DNA]</scope>
    <source>
        <strain evidence="4 5">MCCC 1A12703</strain>
    </source>
</reference>
<dbReference type="AlphaFoldDB" id="A0A3M8HH67"/>
<feature type="transmembrane region" description="Helical" evidence="3">
    <location>
        <begin position="6"/>
        <end position="25"/>
    </location>
</feature>
<keyword evidence="3" id="KW-0472">Membrane</keyword>
<name>A0A3M8HH67_9BACI</name>
<evidence type="ECO:0008006" key="6">
    <source>
        <dbReference type="Google" id="ProtNLM"/>
    </source>
</evidence>
<evidence type="ECO:0000256" key="2">
    <source>
        <dbReference type="SAM" id="MobiDB-lite"/>
    </source>
</evidence>
<evidence type="ECO:0000256" key="3">
    <source>
        <dbReference type="SAM" id="Phobius"/>
    </source>
</evidence>
<dbReference type="Proteomes" id="UP000279909">
    <property type="component" value="Unassembled WGS sequence"/>
</dbReference>
<feature type="compositionally biased region" description="Basic and acidic residues" evidence="2">
    <location>
        <begin position="134"/>
        <end position="146"/>
    </location>
</feature>
<evidence type="ECO:0000313" key="4">
    <source>
        <dbReference type="EMBL" id="RND01737.1"/>
    </source>
</evidence>